<dbReference type="Gene3D" id="3.10.350.10">
    <property type="entry name" value="LysM domain"/>
    <property type="match status" value="1"/>
</dbReference>
<keyword evidence="3" id="KW-1185">Reference proteome</keyword>
<dbReference type="Proteomes" id="UP000011135">
    <property type="component" value="Unassembled WGS sequence"/>
</dbReference>
<dbReference type="Pfam" id="PF01476">
    <property type="entry name" value="LysM"/>
    <property type="match status" value="1"/>
</dbReference>
<evidence type="ECO:0000259" key="1">
    <source>
        <dbReference type="PROSITE" id="PS51782"/>
    </source>
</evidence>
<accession>L8JJZ0</accession>
<sequence>MNMFYLNLEIMVRSSEKIKERDTDNTEGKAAGTKSYKIHIVQDDESLSVIAREFYGNPALWKHIYKANQHKISDPNDIHAGQELIIPELKK</sequence>
<dbReference type="PANTHER" id="PTHR34700:SF4">
    <property type="entry name" value="PHAGE-LIKE ELEMENT PBSX PROTEIN XKDP"/>
    <property type="match status" value="1"/>
</dbReference>
<dbReference type="InterPro" id="IPR018392">
    <property type="entry name" value="LysM"/>
</dbReference>
<dbReference type="EMBL" id="AMZN01000083">
    <property type="protein sequence ID" value="ELR69125.1"/>
    <property type="molecule type" value="Genomic_DNA"/>
</dbReference>
<dbReference type="CDD" id="cd00118">
    <property type="entry name" value="LysM"/>
    <property type="match status" value="1"/>
</dbReference>
<dbReference type="InterPro" id="IPR036779">
    <property type="entry name" value="LysM_dom_sf"/>
</dbReference>
<gene>
    <name evidence="2" type="ORF">C900_05405</name>
</gene>
<dbReference type="AlphaFoldDB" id="L8JJZ0"/>
<reference evidence="2 3" key="1">
    <citation type="submission" date="2012-12" db="EMBL/GenBank/DDBJ databases">
        <title>Genome assembly of Fulvivirga imtechensis AK7.</title>
        <authorList>
            <person name="Nupur N."/>
            <person name="Khatri I."/>
            <person name="Kumar R."/>
            <person name="Subramanian S."/>
            <person name="Pinnaka A."/>
        </authorList>
    </citation>
    <scope>NUCLEOTIDE SEQUENCE [LARGE SCALE GENOMIC DNA]</scope>
    <source>
        <strain evidence="2 3">AK7</strain>
    </source>
</reference>
<protein>
    <recommendedName>
        <fullName evidence="1">LysM domain-containing protein</fullName>
    </recommendedName>
</protein>
<dbReference type="PANTHER" id="PTHR34700">
    <property type="entry name" value="POTASSIUM BINDING PROTEIN KBP"/>
    <property type="match status" value="1"/>
</dbReference>
<dbReference type="InterPro" id="IPR052196">
    <property type="entry name" value="Bact_Kbp"/>
</dbReference>
<feature type="domain" description="LysM" evidence="1">
    <location>
        <begin position="37"/>
        <end position="86"/>
    </location>
</feature>
<evidence type="ECO:0000313" key="3">
    <source>
        <dbReference type="Proteomes" id="UP000011135"/>
    </source>
</evidence>
<organism evidence="2 3">
    <name type="scientific">Fulvivirga imtechensis AK7</name>
    <dbReference type="NCBI Taxonomy" id="1237149"/>
    <lineage>
        <taxon>Bacteria</taxon>
        <taxon>Pseudomonadati</taxon>
        <taxon>Bacteroidota</taxon>
        <taxon>Cytophagia</taxon>
        <taxon>Cytophagales</taxon>
        <taxon>Fulvivirgaceae</taxon>
        <taxon>Fulvivirga</taxon>
    </lineage>
</organism>
<dbReference type="SUPFAM" id="SSF54106">
    <property type="entry name" value="LysM domain"/>
    <property type="match status" value="1"/>
</dbReference>
<comment type="caution">
    <text evidence="2">The sequence shown here is derived from an EMBL/GenBank/DDBJ whole genome shotgun (WGS) entry which is preliminary data.</text>
</comment>
<dbReference type="eggNOG" id="COG1652">
    <property type="taxonomic scope" value="Bacteria"/>
</dbReference>
<proteinExistence type="predicted"/>
<dbReference type="PROSITE" id="PS51782">
    <property type="entry name" value="LYSM"/>
    <property type="match status" value="1"/>
</dbReference>
<name>L8JJZ0_9BACT</name>
<evidence type="ECO:0000313" key="2">
    <source>
        <dbReference type="EMBL" id="ELR69125.1"/>
    </source>
</evidence>
<dbReference type="SMART" id="SM00257">
    <property type="entry name" value="LysM"/>
    <property type="match status" value="1"/>
</dbReference>
<dbReference type="STRING" id="1237149.C900_05405"/>